<gene>
    <name evidence="1" type="ORF">B9T62_19110</name>
</gene>
<name>A0A2Z2KB20_9BACL</name>
<organism evidence="1 2">
    <name type="scientific">Paenibacillus donghaensis</name>
    <dbReference type="NCBI Taxonomy" id="414771"/>
    <lineage>
        <taxon>Bacteria</taxon>
        <taxon>Bacillati</taxon>
        <taxon>Bacillota</taxon>
        <taxon>Bacilli</taxon>
        <taxon>Bacillales</taxon>
        <taxon>Paenibacillaceae</taxon>
        <taxon>Paenibacillus</taxon>
    </lineage>
</organism>
<protein>
    <submittedName>
        <fullName evidence="1">Uncharacterized protein</fullName>
    </submittedName>
</protein>
<proteinExistence type="predicted"/>
<dbReference type="Proteomes" id="UP000249890">
    <property type="component" value="Chromosome"/>
</dbReference>
<dbReference type="AlphaFoldDB" id="A0A2Z2KB20"/>
<dbReference type="RefSeq" id="WP_087916715.1">
    <property type="nucleotide sequence ID" value="NZ_CP021780.1"/>
</dbReference>
<dbReference type="KEGG" id="pdh:B9T62_19110"/>
<dbReference type="EMBL" id="CP021780">
    <property type="protein sequence ID" value="ASA22717.1"/>
    <property type="molecule type" value="Genomic_DNA"/>
</dbReference>
<evidence type="ECO:0000313" key="1">
    <source>
        <dbReference type="EMBL" id="ASA22717.1"/>
    </source>
</evidence>
<accession>A0A2Z2KB20</accession>
<evidence type="ECO:0000313" key="2">
    <source>
        <dbReference type="Proteomes" id="UP000249890"/>
    </source>
</evidence>
<reference evidence="1 2" key="1">
    <citation type="submission" date="2017-06" db="EMBL/GenBank/DDBJ databases">
        <title>Complete genome sequence of Paenibacillus donghaensis KCTC 13049T isolated from East Sea sediment, South Korea.</title>
        <authorList>
            <person name="Jung B.K."/>
            <person name="Hong S.-J."/>
            <person name="Shin J.-H."/>
        </authorList>
    </citation>
    <scope>NUCLEOTIDE SEQUENCE [LARGE SCALE GENOMIC DNA]</scope>
    <source>
        <strain evidence="1 2">KCTC 13049</strain>
    </source>
</reference>
<keyword evidence="2" id="KW-1185">Reference proteome</keyword>
<sequence>MNLFSLTTVGILDNVARKRIADIFPSLLDNVRYVVKDHLPYSINEIADGAYDNGIVYLHSRSILETAIHKIGHAIHYQLFNGEALGFHAYEIREFINHKEQFAEIFTEMIMKKSQNKQLDIQEEQCFKMILDYLSS</sequence>